<sequence length="317" mass="34508">MSSLRYDPELLKLLSANSAPPPPEPTDVFDLRTSNDAVIQIFADLFPIPKDVEETIFNFTTKDGTCLPIHRLTPPAAKRQTTPQPAIIFIHGGGMVSGSVSLFKPNAKYYAAETGFTIFSVSYRLAPEFAFPTPVEDVYSAVKWLQSHATEHNVDPSRIAICGMSAGGGLAAGVALKARDEGLNPPLAKQVLIYPMLDDRTKVGPENPLSPFLTWTAKRNEIGWNSYLGEDKSNVSPHAAPARATDLSGLPRTFIDVGGLDLFRDEDIAYAGKLAAANVEVEFHLYPGLPHGWDLVARDLPATKKAEQNRVDALRDL</sequence>
<dbReference type="Proteomes" id="UP001175000">
    <property type="component" value="Unassembled WGS sequence"/>
</dbReference>
<name>A0AA39T1F3_9PEZI</name>
<evidence type="ECO:0000313" key="4">
    <source>
        <dbReference type="Proteomes" id="UP001175000"/>
    </source>
</evidence>
<proteinExistence type="predicted"/>
<dbReference type="Gene3D" id="3.40.50.1820">
    <property type="entry name" value="alpha/beta hydrolase"/>
    <property type="match status" value="1"/>
</dbReference>
<dbReference type="SUPFAM" id="SSF53474">
    <property type="entry name" value="alpha/beta-Hydrolases"/>
    <property type="match status" value="1"/>
</dbReference>
<dbReference type="PANTHER" id="PTHR48081">
    <property type="entry name" value="AB HYDROLASE SUPERFAMILY PROTEIN C4A8.06C"/>
    <property type="match status" value="1"/>
</dbReference>
<evidence type="ECO:0000259" key="2">
    <source>
        <dbReference type="Pfam" id="PF07859"/>
    </source>
</evidence>
<evidence type="ECO:0000256" key="1">
    <source>
        <dbReference type="ARBA" id="ARBA00022801"/>
    </source>
</evidence>
<dbReference type="InterPro" id="IPR013094">
    <property type="entry name" value="AB_hydrolase_3"/>
</dbReference>
<accession>A0AA39T1F3</accession>
<dbReference type="Pfam" id="PF07859">
    <property type="entry name" value="Abhydrolase_3"/>
    <property type="match status" value="1"/>
</dbReference>
<protein>
    <submittedName>
        <fullName evidence="3">Alpha/Beta hydrolase protein</fullName>
    </submittedName>
</protein>
<evidence type="ECO:0000313" key="3">
    <source>
        <dbReference type="EMBL" id="KAK0611026.1"/>
    </source>
</evidence>
<dbReference type="InterPro" id="IPR029058">
    <property type="entry name" value="AB_hydrolase_fold"/>
</dbReference>
<dbReference type="AlphaFoldDB" id="A0AA39T1F3"/>
<keyword evidence="4" id="KW-1185">Reference proteome</keyword>
<reference evidence="3" key="1">
    <citation type="submission" date="2023-06" db="EMBL/GenBank/DDBJ databases">
        <title>Genome-scale phylogeny and comparative genomics of the fungal order Sordariales.</title>
        <authorList>
            <consortium name="Lawrence Berkeley National Laboratory"/>
            <person name="Hensen N."/>
            <person name="Bonometti L."/>
            <person name="Westerberg I."/>
            <person name="Brannstrom I.O."/>
            <person name="Guillou S."/>
            <person name="Cros-Aarteil S."/>
            <person name="Calhoun S."/>
            <person name="Haridas S."/>
            <person name="Kuo A."/>
            <person name="Mondo S."/>
            <person name="Pangilinan J."/>
            <person name="Riley R."/>
            <person name="Labutti K."/>
            <person name="Andreopoulos B."/>
            <person name="Lipzen A."/>
            <person name="Chen C."/>
            <person name="Yanf M."/>
            <person name="Daum C."/>
            <person name="Ng V."/>
            <person name="Clum A."/>
            <person name="Steindorff A."/>
            <person name="Ohm R."/>
            <person name="Martin F."/>
            <person name="Silar P."/>
            <person name="Natvig D."/>
            <person name="Lalanne C."/>
            <person name="Gautier V."/>
            <person name="Ament-Velasquez S.L."/>
            <person name="Kruys A."/>
            <person name="Hutchinson M.I."/>
            <person name="Powell A.J."/>
            <person name="Barry K."/>
            <person name="Miller A.N."/>
            <person name="Grigoriev I.V."/>
            <person name="Debuchy R."/>
            <person name="Gladieux P."/>
            <person name="Thoren M.H."/>
            <person name="Johannesson H."/>
        </authorList>
    </citation>
    <scope>NUCLEOTIDE SEQUENCE</scope>
    <source>
        <strain evidence="3">CBS 606.72</strain>
    </source>
</reference>
<gene>
    <name evidence="3" type="ORF">B0T14DRAFT_439681</name>
</gene>
<dbReference type="EMBL" id="JAULSU010000007">
    <property type="protein sequence ID" value="KAK0611026.1"/>
    <property type="molecule type" value="Genomic_DNA"/>
</dbReference>
<comment type="caution">
    <text evidence="3">The sequence shown here is derived from an EMBL/GenBank/DDBJ whole genome shotgun (WGS) entry which is preliminary data.</text>
</comment>
<dbReference type="InterPro" id="IPR050300">
    <property type="entry name" value="GDXG_lipolytic_enzyme"/>
</dbReference>
<dbReference type="GO" id="GO:0016787">
    <property type="term" value="F:hydrolase activity"/>
    <property type="evidence" value="ECO:0007669"/>
    <property type="project" value="UniProtKB-KW"/>
</dbReference>
<dbReference type="PANTHER" id="PTHR48081:SF8">
    <property type="entry name" value="ALPHA_BETA HYDROLASE FOLD-3 DOMAIN-CONTAINING PROTEIN-RELATED"/>
    <property type="match status" value="1"/>
</dbReference>
<feature type="domain" description="Alpha/beta hydrolase fold-3" evidence="2">
    <location>
        <begin position="87"/>
        <end position="293"/>
    </location>
</feature>
<organism evidence="3 4">
    <name type="scientific">Immersiella caudata</name>
    <dbReference type="NCBI Taxonomy" id="314043"/>
    <lineage>
        <taxon>Eukaryota</taxon>
        <taxon>Fungi</taxon>
        <taxon>Dikarya</taxon>
        <taxon>Ascomycota</taxon>
        <taxon>Pezizomycotina</taxon>
        <taxon>Sordariomycetes</taxon>
        <taxon>Sordariomycetidae</taxon>
        <taxon>Sordariales</taxon>
        <taxon>Lasiosphaeriaceae</taxon>
        <taxon>Immersiella</taxon>
    </lineage>
</organism>
<keyword evidence="1 3" id="KW-0378">Hydrolase</keyword>